<dbReference type="Gene3D" id="1.10.340.30">
    <property type="entry name" value="Hypothetical protein, domain 2"/>
    <property type="match status" value="1"/>
</dbReference>
<dbReference type="SUPFAM" id="SSF48150">
    <property type="entry name" value="DNA-glycosylase"/>
    <property type="match status" value="1"/>
</dbReference>
<comment type="similarity">
    <text evidence="2">Belongs to the alkylbase DNA glycosidase AlkA family.</text>
</comment>
<proteinExistence type="inferred from homology"/>
<dbReference type="GO" id="GO:0006285">
    <property type="term" value="P:base-excision repair, AP site formation"/>
    <property type="evidence" value="ECO:0007669"/>
    <property type="project" value="TreeGrafter"/>
</dbReference>
<evidence type="ECO:0000313" key="8">
    <source>
        <dbReference type="Proteomes" id="UP000198461"/>
    </source>
</evidence>
<keyword evidence="4" id="KW-0227">DNA damage</keyword>
<evidence type="ECO:0000259" key="6">
    <source>
        <dbReference type="SMART" id="SM00478"/>
    </source>
</evidence>
<organism evidence="7 8">
    <name type="scientific">Sulfurivirga caldicuralii</name>
    <dbReference type="NCBI Taxonomy" id="364032"/>
    <lineage>
        <taxon>Bacteria</taxon>
        <taxon>Pseudomonadati</taxon>
        <taxon>Pseudomonadota</taxon>
        <taxon>Gammaproteobacteria</taxon>
        <taxon>Thiotrichales</taxon>
        <taxon>Piscirickettsiaceae</taxon>
        <taxon>Sulfurivirga</taxon>
    </lineage>
</organism>
<feature type="domain" description="HhH-GPD" evidence="6">
    <location>
        <begin position="55"/>
        <end position="205"/>
    </location>
</feature>
<dbReference type="GO" id="GO:0032131">
    <property type="term" value="F:alkylated DNA binding"/>
    <property type="evidence" value="ECO:0007669"/>
    <property type="project" value="TreeGrafter"/>
</dbReference>
<evidence type="ECO:0000313" key="7">
    <source>
        <dbReference type="EMBL" id="SIN68390.1"/>
    </source>
</evidence>
<accession>A0A1N6DC67</accession>
<dbReference type="GO" id="GO:0006307">
    <property type="term" value="P:DNA alkylation repair"/>
    <property type="evidence" value="ECO:0007669"/>
    <property type="project" value="TreeGrafter"/>
</dbReference>
<comment type="catalytic activity">
    <reaction evidence="1">
        <text>Hydrolysis of alkylated DNA, releasing 3-methyladenine, 3-methylguanine, 7-methylguanine and 7-methyladenine.</text>
        <dbReference type="EC" id="3.2.2.21"/>
    </reaction>
</comment>
<gene>
    <name evidence="7" type="ORF">SAMN05443662_0032</name>
</gene>
<dbReference type="EMBL" id="FSRE01000001">
    <property type="protein sequence ID" value="SIN68390.1"/>
    <property type="molecule type" value="Genomic_DNA"/>
</dbReference>
<keyword evidence="5" id="KW-0234">DNA repair</keyword>
<evidence type="ECO:0000256" key="2">
    <source>
        <dbReference type="ARBA" id="ARBA00010817"/>
    </source>
</evidence>
<dbReference type="OrthoDB" id="9811249at2"/>
<dbReference type="EC" id="3.2.2.21" evidence="3"/>
<dbReference type="InterPro" id="IPR011257">
    <property type="entry name" value="DNA_glycosylase"/>
</dbReference>
<dbReference type="InterPro" id="IPR003265">
    <property type="entry name" value="HhH-GPD_domain"/>
</dbReference>
<dbReference type="STRING" id="364032.SAMN05443662_0032"/>
<dbReference type="Pfam" id="PF00730">
    <property type="entry name" value="HhH-GPD"/>
    <property type="match status" value="1"/>
</dbReference>
<evidence type="ECO:0000256" key="3">
    <source>
        <dbReference type="ARBA" id="ARBA00012000"/>
    </source>
</evidence>
<evidence type="ECO:0000256" key="1">
    <source>
        <dbReference type="ARBA" id="ARBA00000086"/>
    </source>
</evidence>
<dbReference type="GO" id="GO:0032993">
    <property type="term" value="C:protein-DNA complex"/>
    <property type="evidence" value="ECO:0007669"/>
    <property type="project" value="TreeGrafter"/>
</dbReference>
<dbReference type="PANTHER" id="PTHR43003">
    <property type="entry name" value="DNA-3-METHYLADENINE GLYCOSYLASE"/>
    <property type="match status" value="1"/>
</dbReference>
<protein>
    <recommendedName>
        <fullName evidence="3">DNA-3-methyladenine glycosylase II</fullName>
        <ecNumber evidence="3">3.2.2.21</ecNumber>
    </recommendedName>
</protein>
<dbReference type="Gene3D" id="1.10.1670.40">
    <property type="match status" value="1"/>
</dbReference>
<dbReference type="Proteomes" id="UP000198461">
    <property type="component" value="Unassembled WGS sequence"/>
</dbReference>
<evidence type="ECO:0000256" key="4">
    <source>
        <dbReference type="ARBA" id="ARBA00022763"/>
    </source>
</evidence>
<dbReference type="GO" id="GO:0008725">
    <property type="term" value="F:DNA-3-methyladenine glycosylase activity"/>
    <property type="evidence" value="ECO:0007669"/>
    <property type="project" value="TreeGrafter"/>
</dbReference>
<sequence length="211" mass="23630">MPPNPCECNLVDAWPQALAALCAASQQLATLAARFPDSPPRAHGDALLTLMRAIAGQQISTRAADAIWARLQTAAGDDVPGFIAAANTEALRQLGLSRQKVTYLKDLVEKWRSGALQREMWGQMTDAELIRRLTEVKGIGRWTAEMFLIFHLQRCDVWPVDDIGLVRAAEAEFAQSFDRRALKGLAEPWRPWRSAATWLLWRSRSAEIVFY</sequence>
<dbReference type="InterPro" id="IPR051912">
    <property type="entry name" value="Alkylbase_DNA_Glycosylase/TA"/>
</dbReference>
<dbReference type="PANTHER" id="PTHR43003:SF5">
    <property type="entry name" value="DNA-3-METHYLADENINE GLYCOSYLASE"/>
    <property type="match status" value="1"/>
</dbReference>
<evidence type="ECO:0000256" key="5">
    <source>
        <dbReference type="ARBA" id="ARBA00023204"/>
    </source>
</evidence>
<name>A0A1N6DC67_9GAMM</name>
<keyword evidence="8" id="KW-1185">Reference proteome</keyword>
<dbReference type="SMART" id="SM00478">
    <property type="entry name" value="ENDO3c"/>
    <property type="match status" value="1"/>
</dbReference>
<dbReference type="FunFam" id="1.10.340.30:FF:000004">
    <property type="entry name" value="DNA-3-methyladenine glycosylase II"/>
    <property type="match status" value="1"/>
</dbReference>
<reference evidence="7 8" key="1">
    <citation type="submission" date="2016-11" db="EMBL/GenBank/DDBJ databases">
        <authorList>
            <person name="Jaros S."/>
            <person name="Januszkiewicz K."/>
            <person name="Wedrychowicz H."/>
        </authorList>
    </citation>
    <scope>NUCLEOTIDE SEQUENCE [LARGE SCALE GENOMIC DNA]</scope>
    <source>
        <strain evidence="7 8">DSM 17737</strain>
    </source>
</reference>
<dbReference type="CDD" id="cd00056">
    <property type="entry name" value="ENDO3c"/>
    <property type="match status" value="1"/>
</dbReference>
<dbReference type="AlphaFoldDB" id="A0A1N6DC67"/>
<dbReference type="GO" id="GO:0043916">
    <property type="term" value="F:DNA-7-methylguanine glycosylase activity"/>
    <property type="evidence" value="ECO:0007669"/>
    <property type="project" value="TreeGrafter"/>
</dbReference>
<dbReference type="RefSeq" id="WP_084188149.1">
    <property type="nucleotide sequence ID" value="NZ_FSRE01000001.1"/>
</dbReference>